<reference evidence="2 3" key="1">
    <citation type="journal article" date="2021" name="Nat. Commun.">
        <title>Genetic determinants of endophytism in the Arabidopsis root mycobiome.</title>
        <authorList>
            <person name="Mesny F."/>
            <person name="Miyauchi S."/>
            <person name="Thiergart T."/>
            <person name="Pickel B."/>
            <person name="Atanasova L."/>
            <person name="Karlsson M."/>
            <person name="Huettel B."/>
            <person name="Barry K.W."/>
            <person name="Haridas S."/>
            <person name="Chen C."/>
            <person name="Bauer D."/>
            <person name="Andreopoulos W."/>
            <person name="Pangilinan J."/>
            <person name="LaButti K."/>
            <person name="Riley R."/>
            <person name="Lipzen A."/>
            <person name="Clum A."/>
            <person name="Drula E."/>
            <person name="Henrissat B."/>
            <person name="Kohler A."/>
            <person name="Grigoriev I.V."/>
            <person name="Martin F.M."/>
            <person name="Hacquard S."/>
        </authorList>
    </citation>
    <scope>NUCLEOTIDE SEQUENCE [LARGE SCALE GENOMIC DNA]</scope>
    <source>
        <strain evidence="2 3">MPI-SDFR-AT-0080</strain>
    </source>
</reference>
<name>A0ABQ8GNK4_9PEZI</name>
<dbReference type="EMBL" id="JAGTJR010000004">
    <property type="protein sequence ID" value="KAH7061338.1"/>
    <property type="molecule type" value="Genomic_DNA"/>
</dbReference>
<sequence length="76" mass="8755">MLIEQYFFLCIYLQWSNRGAMSSSHGFLIVLLSLFSSRADETVEDECGSYLSSLGSMISHRYLFYYQILDSFSAKS</sequence>
<evidence type="ECO:0008006" key="4">
    <source>
        <dbReference type="Google" id="ProtNLM"/>
    </source>
</evidence>
<evidence type="ECO:0000313" key="2">
    <source>
        <dbReference type="EMBL" id="KAH7061338.1"/>
    </source>
</evidence>
<evidence type="ECO:0000256" key="1">
    <source>
        <dbReference type="SAM" id="SignalP"/>
    </source>
</evidence>
<comment type="caution">
    <text evidence="2">The sequence shown here is derived from an EMBL/GenBank/DDBJ whole genome shotgun (WGS) entry which is preliminary data.</text>
</comment>
<organism evidence="2 3">
    <name type="scientific">Macrophomina phaseolina</name>
    <dbReference type="NCBI Taxonomy" id="35725"/>
    <lineage>
        <taxon>Eukaryota</taxon>
        <taxon>Fungi</taxon>
        <taxon>Dikarya</taxon>
        <taxon>Ascomycota</taxon>
        <taxon>Pezizomycotina</taxon>
        <taxon>Dothideomycetes</taxon>
        <taxon>Dothideomycetes incertae sedis</taxon>
        <taxon>Botryosphaeriales</taxon>
        <taxon>Botryosphaeriaceae</taxon>
        <taxon>Macrophomina</taxon>
    </lineage>
</organism>
<dbReference type="Proteomes" id="UP000774617">
    <property type="component" value="Unassembled WGS sequence"/>
</dbReference>
<keyword evidence="1" id="KW-0732">Signal</keyword>
<evidence type="ECO:0000313" key="3">
    <source>
        <dbReference type="Proteomes" id="UP000774617"/>
    </source>
</evidence>
<keyword evidence="3" id="KW-1185">Reference proteome</keyword>
<accession>A0ABQ8GNK4</accession>
<feature type="signal peptide" evidence="1">
    <location>
        <begin position="1"/>
        <end position="39"/>
    </location>
</feature>
<protein>
    <recommendedName>
        <fullName evidence="4">Secreted protein</fullName>
    </recommendedName>
</protein>
<gene>
    <name evidence="2" type="ORF">B0J12DRAFT_290914</name>
</gene>
<proteinExistence type="predicted"/>
<feature type="chain" id="PRO_5045985586" description="Secreted protein" evidence="1">
    <location>
        <begin position="40"/>
        <end position="76"/>
    </location>
</feature>